<evidence type="ECO:0000259" key="1">
    <source>
        <dbReference type="Pfam" id="PF23622"/>
    </source>
</evidence>
<dbReference type="CDD" id="cd22160">
    <property type="entry name" value="F-box_AtFBL13-like"/>
    <property type="match status" value="1"/>
</dbReference>
<accession>A0A6P8BWB6</accession>
<dbReference type="PANTHER" id="PTHR34145">
    <property type="entry name" value="OS02G0105600 PROTEIN"/>
    <property type="match status" value="1"/>
</dbReference>
<dbReference type="AlphaFoldDB" id="A0A6P8BWB6"/>
<dbReference type="Proteomes" id="UP000515151">
    <property type="component" value="Chromosome 8"/>
</dbReference>
<evidence type="ECO:0000313" key="2">
    <source>
        <dbReference type="Proteomes" id="UP000515151"/>
    </source>
</evidence>
<dbReference type="OrthoDB" id="613853at2759"/>
<dbReference type="Pfam" id="PF23622">
    <property type="entry name" value="LRR_At1g61320_AtMIF1"/>
    <property type="match status" value="1"/>
</dbReference>
<dbReference type="SUPFAM" id="SSF52047">
    <property type="entry name" value="RNI-like"/>
    <property type="match status" value="1"/>
</dbReference>
<gene>
    <name evidence="3" type="primary">LOC116188386</name>
</gene>
<dbReference type="InterPro" id="IPR055357">
    <property type="entry name" value="LRR_At1g61320_AtMIF1"/>
</dbReference>
<dbReference type="InterPro" id="IPR053781">
    <property type="entry name" value="F-box_AtFBL13-like"/>
</dbReference>
<proteinExistence type="predicted"/>
<sequence>MAEKKRVRWAQCSDILPEDRLSLLPDDILIDNILSLLPTEEAARTSILARRWRFLWLGSPSLDLDASRKVALNRPIGKGKLVGGRVAFEYVKWVDRVIGGYWGSAALSRFRVRFQLDDTFSHKIDSWLNFALGKGVQVLELDCHQNYGCNVTPYTFPSIQPHLLLNLRLLKSLSLKDVFISTDCLEHLLLESEFLERLQLSCSFPDSKVNVTGPMSRLKYIDISECTFVSSIMISAPTPDLVSFKCPGGLKMLHVEHAPRLVDLLIDGFHDDFDLLSHPLFRYISQLQSLRLDTFYWHMVPHWLPHLPDLSGLKHLSLTLGGFNDMHTLHGVTSLIKAAPCLQHLTLDVDHLDEWLITSKESANLHHQFLRVIEFVRFTGRKVEYSLAAYLIKGVVSLQKLIVDCRNPSFIEGCNFSRGINRAIRGRRKRAFELNRTLPSELKQMLPSEVELAVIQFQDRY</sequence>
<dbReference type="InterPro" id="IPR032675">
    <property type="entry name" value="LRR_dom_sf"/>
</dbReference>
<organism evidence="2 3">
    <name type="scientific">Punica granatum</name>
    <name type="common">Pomegranate</name>
    <dbReference type="NCBI Taxonomy" id="22663"/>
    <lineage>
        <taxon>Eukaryota</taxon>
        <taxon>Viridiplantae</taxon>
        <taxon>Streptophyta</taxon>
        <taxon>Embryophyta</taxon>
        <taxon>Tracheophyta</taxon>
        <taxon>Spermatophyta</taxon>
        <taxon>Magnoliopsida</taxon>
        <taxon>eudicotyledons</taxon>
        <taxon>Gunneridae</taxon>
        <taxon>Pentapetalae</taxon>
        <taxon>rosids</taxon>
        <taxon>malvids</taxon>
        <taxon>Myrtales</taxon>
        <taxon>Lythraceae</taxon>
        <taxon>Punica</taxon>
    </lineage>
</organism>
<protein>
    <submittedName>
        <fullName evidence="3">F-box/LRR-repeat protein At4g14103-like</fullName>
    </submittedName>
</protein>
<dbReference type="SUPFAM" id="SSF81383">
    <property type="entry name" value="F-box domain"/>
    <property type="match status" value="1"/>
</dbReference>
<keyword evidence="2" id="KW-1185">Reference proteome</keyword>
<dbReference type="GeneID" id="116188386"/>
<name>A0A6P8BWB6_PUNGR</name>
<dbReference type="InterPro" id="IPR053772">
    <property type="entry name" value="At1g61320/At1g61330-like"/>
</dbReference>
<dbReference type="InterPro" id="IPR036047">
    <property type="entry name" value="F-box-like_dom_sf"/>
</dbReference>
<dbReference type="RefSeq" id="XP_031373568.1">
    <property type="nucleotide sequence ID" value="XM_031517708.1"/>
</dbReference>
<evidence type="ECO:0000313" key="3">
    <source>
        <dbReference type="RefSeq" id="XP_031373568.1"/>
    </source>
</evidence>
<feature type="domain" description="At1g61320/AtMIF1 LRR" evidence="1">
    <location>
        <begin position="158"/>
        <end position="455"/>
    </location>
</feature>
<dbReference type="Gene3D" id="3.80.10.10">
    <property type="entry name" value="Ribonuclease Inhibitor"/>
    <property type="match status" value="1"/>
</dbReference>
<dbReference type="PANTHER" id="PTHR34145:SF68">
    <property type="entry name" value="FBD DOMAIN-CONTAINING PROTEIN"/>
    <property type="match status" value="1"/>
</dbReference>
<reference evidence="3" key="2">
    <citation type="submission" date="2025-08" db="UniProtKB">
        <authorList>
            <consortium name="RefSeq"/>
        </authorList>
    </citation>
    <scope>IDENTIFICATION</scope>
    <source>
        <tissue evidence="3">Leaf</tissue>
    </source>
</reference>
<reference evidence="2" key="1">
    <citation type="journal article" date="2020" name="Plant Biotechnol. J.">
        <title>The pomegranate (Punica granatum L.) draft genome dissects genetic divergence between soft- and hard-seeded cultivars.</title>
        <authorList>
            <person name="Luo X."/>
            <person name="Li H."/>
            <person name="Wu Z."/>
            <person name="Yao W."/>
            <person name="Zhao P."/>
            <person name="Cao D."/>
            <person name="Yu H."/>
            <person name="Li K."/>
            <person name="Poudel K."/>
            <person name="Zhao D."/>
            <person name="Zhang F."/>
            <person name="Xia X."/>
            <person name="Chen L."/>
            <person name="Wang Q."/>
            <person name="Jing D."/>
            <person name="Cao S."/>
        </authorList>
    </citation>
    <scope>NUCLEOTIDE SEQUENCE [LARGE SCALE GENOMIC DNA]</scope>
    <source>
        <strain evidence="2">cv. Tunisia</strain>
    </source>
</reference>